<keyword evidence="6 10" id="KW-0472">Membrane</keyword>
<dbReference type="PANTHER" id="PTHR38766">
    <property type="entry name" value="FLAGELLAR PROTEIN FLIO"/>
    <property type="match status" value="1"/>
</dbReference>
<dbReference type="PANTHER" id="PTHR38766:SF1">
    <property type="entry name" value="FLAGELLAR PROTEIN FLIO"/>
    <property type="match status" value="1"/>
</dbReference>
<comment type="similarity">
    <text evidence="8">Belongs to the FliO/MopB family.</text>
</comment>
<keyword evidence="4 10" id="KW-0812">Transmembrane</keyword>
<dbReference type="InterPro" id="IPR022781">
    <property type="entry name" value="Flagellar_biosynth_FliO"/>
</dbReference>
<sequence>MDLVGVLRAVFALMTVLGLILGLAFVLRRYAPQLMARLTAPRGQKRMQVVETLVLDPARRLVLVRLDDEERLLLLGEGKELIEPRQFPKPKPKLPPSPEPAPAVKPALRTRPLSDKDL</sequence>
<keyword evidence="11" id="KW-0282">Flagellum</keyword>
<feature type="region of interest" description="Disordered" evidence="9">
    <location>
        <begin position="84"/>
        <end position="118"/>
    </location>
</feature>
<dbReference type="InterPro" id="IPR052205">
    <property type="entry name" value="FliO/MopB"/>
</dbReference>
<keyword evidence="5 10" id="KW-1133">Transmembrane helix</keyword>
<evidence type="ECO:0000313" key="12">
    <source>
        <dbReference type="Proteomes" id="UP001218579"/>
    </source>
</evidence>
<evidence type="ECO:0000256" key="5">
    <source>
        <dbReference type="ARBA" id="ARBA00022989"/>
    </source>
</evidence>
<evidence type="ECO:0000256" key="6">
    <source>
        <dbReference type="ARBA" id="ARBA00023136"/>
    </source>
</evidence>
<keyword evidence="7" id="KW-0975">Bacterial flagellum</keyword>
<dbReference type="EMBL" id="JAQQKV010000003">
    <property type="protein sequence ID" value="MDC7677346.1"/>
    <property type="molecule type" value="Genomic_DNA"/>
</dbReference>
<comment type="subcellular location">
    <subcellularLocation>
        <location evidence="1">Bacterial flagellum basal body</location>
    </subcellularLocation>
    <subcellularLocation>
        <location evidence="2">Cell membrane</location>
    </subcellularLocation>
</comment>
<feature type="transmembrane region" description="Helical" evidence="10">
    <location>
        <begin position="6"/>
        <end position="27"/>
    </location>
</feature>
<evidence type="ECO:0000256" key="8">
    <source>
        <dbReference type="ARBA" id="ARBA00037937"/>
    </source>
</evidence>
<evidence type="ECO:0000256" key="7">
    <source>
        <dbReference type="ARBA" id="ARBA00023143"/>
    </source>
</evidence>
<protein>
    <submittedName>
        <fullName evidence="11">Flagellar biosynthetic protein FliO</fullName>
    </submittedName>
</protein>
<dbReference type="RefSeq" id="WP_272745668.1">
    <property type="nucleotide sequence ID" value="NZ_JAQQKV010000003.1"/>
</dbReference>
<keyword evidence="11" id="KW-0966">Cell projection</keyword>
<keyword evidence="11" id="KW-0969">Cilium</keyword>
<proteinExistence type="inferred from homology"/>
<gene>
    <name evidence="11" type="ORF">PQU98_14470</name>
</gene>
<dbReference type="Proteomes" id="UP001218579">
    <property type="component" value="Unassembled WGS sequence"/>
</dbReference>
<keyword evidence="3" id="KW-1003">Cell membrane</keyword>
<name>A0ABT5HM76_9CAUL</name>
<evidence type="ECO:0000256" key="1">
    <source>
        <dbReference type="ARBA" id="ARBA00004117"/>
    </source>
</evidence>
<feature type="compositionally biased region" description="Pro residues" evidence="9">
    <location>
        <begin position="87"/>
        <end position="103"/>
    </location>
</feature>
<reference evidence="11 12" key="1">
    <citation type="submission" date="2023-01" db="EMBL/GenBank/DDBJ databases">
        <title>Novel species of the genus Asticcacaulis isolated from rivers.</title>
        <authorList>
            <person name="Lu H."/>
        </authorList>
    </citation>
    <scope>NUCLEOTIDE SEQUENCE [LARGE SCALE GENOMIC DNA]</scope>
    <source>
        <strain evidence="11 12">LKC15W</strain>
    </source>
</reference>
<evidence type="ECO:0000256" key="2">
    <source>
        <dbReference type="ARBA" id="ARBA00004236"/>
    </source>
</evidence>
<comment type="caution">
    <text evidence="11">The sequence shown here is derived from an EMBL/GenBank/DDBJ whole genome shotgun (WGS) entry which is preliminary data.</text>
</comment>
<evidence type="ECO:0000256" key="10">
    <source>
        <dbReference type="SAM" id="Phobius"/>
    </source>
</evidence>
<keyword evidence="12" id="KW-1185">Reference proteome</keyword>
<evidence type="ECO:0000256" key="3">
    <source>
        <dbReference type="ARBA" id="ARBA00022475"/>
    </source>
</evidence>
<accession>A0ABT5HM76</accession>
<evidence type="ECO:0000256" key="9">
    <source>
        <dbReference type="SAM" id="MobiDB-lite"/>
    </source>
</evidence>
<dbReference type="Pfam" id="PF04347">
    <property type="entry name" value="FliO"/>
    <property type="match status" value="1"/>
</dbReference>
<organism evidence="11 12">
    <name type="scientific">Asticcacaulis machinosus</name>
    <dbReference type="NCBI Taxonomy" id="2984211"/>
    <lineage>
        <taxon>Bacteria</taxon>
        <taxon>Pseudomonadati</taxon>
        <taxon>Pseudomonadota</taxon>
        <taxon>Alphaproteobacteria</taxon>
        <taxon>Caulobacterales</taxon>
        <taxon>Caulobacteraceae</taxon>
        <taxon>Asticcacaulis</taxon>
    </lineage>
</organism>
<evidence type="ECO:0000256" key="4">
    <source>
        <dbReference type="ARBA" id="ARBA00022692"/>
    </source>
</evidence>
<evidence type="ECO:0000313" key="11">
    <source>
        <dbReference type="EMBL" id="MDC7677346.1"/>
    </source>
</evidence>